<dbReference type="GO" id="GO:0016491">
    <property type="term" value="F:oxidoreductase activity"/>
    <property type="evidence" value="ECO:0007669"/>
    <property type="project" value="UniProtKB-KW"/>
</dbReference>
<keyword evidence="5" id="KW-0732">Signal</keyword>
<evidence type="ECO:0000256" key="5">
    <source>
        <dbReference type="SAM" id="SignalP"/>
    </source>
</evidence>
<reference evidence="7" key="1">
    <citation type="journal article" date="2021" name="Nat. Commun.">
        <title>Genetic determinants of endophytism in the Arabidopsis root mycobiome.</title>
        <authorList>
            <person name="Mesny F."/>
            <person name="Miyauchi S."/>
            <person name="Thiergart T."/>
            <person name="Pickel B."/>
            <person name="Atanasova L."/>
            <person name="Karlsson M."/>
            <person name="Huettel B."/>
            <person name="Barry K.W."/>
            <person name="Haridas S."/>
            <person name="Chen C."/>
            <person name="Bauer D."/>
            <person name="Andreopoulos W."/>
            <person name="Pangilinan J."/>
            <person name="LaButti K."/>
            <person name="Riley R."/>
            <person name="Lipzen A."/>
            <person name="Clum A."/>
            <person name="Drula E."/>
            <person name="Henrissat B."/>
            <person name="Kohler A."/>
            <person name="Grigoriev I.V."/>
            <person name="Martin F.M."/>
            <person name="Hacquard S."/>
        </authorList>
    </citation>
    <scope>NUCLEOTIDE SEQUENCE</scope>
    <source>
        <strain evidence="7">MPI-SDFR-AT-0073</strain>
    </source>
</reference>
<evidence type="ECO:0000256" key="4">
    <source>
        <dbReference type="ARBA" id="ARBA00023002"/>
    </source>
</evidence>
<gene>
    <name evidence="7" type="ORF">BKA67DRAFT_656162</name>
</gene>
<dbReference type="PANTHER" id="PTHR42973">
    <property type="entry name" value="BINDING OXIDOREDUCTASE, PUTATIVE (AFU_ORTHOLOGUE AFUA_1G17690)-RELATED"/>
    <property type="match status" value="1"/>
</dbReference>
<dbReference type="EMBL" id="JAGPXC010000002">
    <property type="protein sequence ID" value="KAH6657925.1"/>
    <property type="molecule type" value="Genomic_DNA"/>
</dbReference>
<keyword evidence="4" id="KW-0560">Oxidoreductase</keyword>
<keyword evidence="2" id="KW-0285">Flavoprotein</keyword>
<dbReference type="InterPro" id="IPR016166">
    <property type="entry name" value="FAD-bd_PCMH"/>
</dbReference>
<evidence type="ECO:0000256" key="1">
    <source>
        <dbReference type="ARBA" id="ARBA00005466"/>
    </source>
</evidence>
<dbReference type="Proteomes" id="UP000758603">
    <property type="component" value="Unassembled WGS sequence"/>
</dbReference>
<protein>
    <recommendedName>
        <fullName evidence="6">FAD-binding PCMH-type domain-containing protein</fullName>
    </recommendedName>
</protein>
<keyword evidence="3" id="KW-0274">FAD</keyword>
<dbReference type="PANTHER" id="PTHR42973:SF54">
    <property type="entry name" value="FAD-BINDING PCMH-TYPE DOMAIN-CONTAINING PROTEIN"/>
    <property type="match status" value="1"/>
</dbReference>
<dbReference type="Gene3D" id="3.30.465.10">
    <property type="match status" value="1"/>
</dbReference>
<dbReference type="SUPFAM" id="SSF56176">
    <property type="entry name" value="FAD-binding/transporter-associated domain-like"/>
    <property type="match status" value="1"/>
</dbReference>
<dbReference type="Pfam" id="PF01565">
    <property type="entry name" value="FAD_binding_4"/>
    <property type="match status" value="1"/>
</dbReference>
<dbReference type="InterPro" id="IPR050416">
    <property type="entry name" value="FAD-linked_Oxidoreductase"/>
</dbReference>
<dbReference type="GeneID" id="70135791"/>
<dbReference type="AlphaFoldDB" id="A0A9P8URZ4"/>
<dbReference type="InterPro" id="IPR006094">
    <property type="entry name" value="Oxid_FAD_bind_N"/>
</dbReference>
<evidence type="ECO:0000259" key="6">
    <source>
        <dbReference type="PROSITE" id="PS51387"/>
    </source>
</evidence>
<sequence length="541" mass="58292">MKVHSTLFAVGVTCLAVLVQAQEPTLFSDQLLYTLKAFPSSDAIVASLSEAIQVSTDTIDEASYHIEDRSVLSSSRSQVACQLLECILPTYYTDPSTNHSAYDTLRENNWSSNCQLPAACFISPEHPVQVAVALQIIDKLQSKFAVQSGGHNPNPGFAGVGQDGVTILMQRFQTLKLSADRSTATVGAGLRFGAVQQFLDSQGVAVVSGRNKYVGVSGLLLGGGHPIINSLTGLAADNIKSMEVVLSDFRVVTASQTTNPDLFRALKGGGNNFGVVTKFDLYTTMPRNIWYRIVSYNASNSRTVLDALVQVQRNMEGDPKAGIQVTCTPAGFTVTFVYGEYANNPAVFAPFSYITPTAESTPPANGSTLQFIELQSPPQPEASRDTVGVTTLPDTDLYLDIYNRYLAVAAANKNTSAAFLLPIQTFGSAAARIGQLNGGNVLGTSQRAQTWWNPIAQWTDPAYDKQVHNALIKLADDITSLSQARGLHDRFIFANIATRGQNVLASYGPENLDFLQGVSQKYDDAGTFQRVQNGGFLVSRS</sequence>
<evidence type="ECO:0000256" key="2">
    <source>
        <dbReference type="ARBA" id="ARBA00022630"/>
    </source>
</evidence>
<keyword evidence="8" id="KW-1185">Reference proteome</keyword>
<evidence type="ECO:0000313" key="8">
    <source>
        <dbReference type="Proteomes" id="UP000758603"/>
    </source>
</evidence>
<comment type="caution">
    <text evidence="7">The sequence shown here is derived from an EMBL/GenBank/DDBJ whole genome shotgun (WGS) entry which is preliminary data.</text>
</comment>
<dbReference type="InterPro" id="IPR036318">
    <property type="entry name" value="FAD-bd_PCMH-like_sf"/>
</dbReference>
<feature type="domain" description="FAD-binding PCMH-type" evidence="6">
    <location>
        <begin position="114"/>
        <end position="286"/>
    </location>
</feature>
<comment type="similarity">
    <text evidence="1">Belongs to the oxygen-dependent FAD-linked oxidoreductase family.</text>
</comment>
<accession>A0A9P8URZ4</accession>
<dbReference type="RefSeq" id="XP_045962159.1">
    <property type="nucleotide sequence ID" value="XM_046106900.1"/>
</dbReference>
<dbReference type="InterPro" id="IPR016169">
    <property type="entry name" value="FAD-bd_PCMH_sub2"/>
</dbReference>
<dbReference type="GO" id="GO:0071949">
    <property type="term" value="F:FAD binding"/>
    <property type="evidence" value="ECO:0007669"/>
    <property type="project" value="InterPro"/>
</dbReference>
<evidence type="ECO:0000256" key="3">
    <source>
        <dbReference type="ARBA" id="ARBA00022827"/>
    </source>
</evidence>
<feature type="chain" id="PRO_5040409188" description="FAD-binding PCMH-type domain-containing protein" evidence="5">
    <location>
        <begin position="22"/>
        <end position="541"/>
    </location>
</feature>
<dbReference type="OrthoDB" id="2151789at2759"/>
<organism evidence="7 8">
    <name type="scientific">Truncatella angustata</name>
    <dbReference type="NCBI Taxonomy" id="152316"/>
    <lineage>
        <taxon>Eukaryota</taxon>
        <taxon>Fungi</taxon>
        <taxon>Dikarya</taxon>
        <taxon>Ascomycota</taxon>
        <taxon>Pezizomycotina</taxon>
        <taxon>Sordariomycetes</taxon>
        <taxon>Xylariomycetidae</taxon>
        <taxon>Amphisphaeriales</taxon>
        <taxon>Sporocadaceae</taxon>
        <taxon>Truncatella</taxon>
    </lineage>
</organism>
<feature type="signal peptide" evidence="5">
    <location>
        <begin position="1"/>
        <end position="21"/>
    </location>
</feature>
<evidence type="ECO:0000313" key="7">
    <source>
        <dbReference type="EMBL" id="KAH6657925.1"/>
    </source>
</evidence>
<dbReference type="PROSITE" id="PS51387">
    <property type="entry name" value="FAD_PCMH"/>
    <property type="match status" value="1"/>
</dbReference>
<name>A0A9P8URZ4_9PEZI</name>
<proteinExistence type="inferred from homology"/>